<evidence type="ECO:0000313" key="2">
    <source>
        <dbReference type="EMBL" id="KAE8130206.1"/>
    </source>
</evidence>
<keyword evidence="3" id="KW-1185">Reference proteome</keyword>
<proteinExistence type="predicted"/>
<dbReference type="InterPro" id="IPR003961">
    <property type="entry name" value="FN3_dom"/>
</dbReference>
<evidence type="ECO:0000313" key="3">
    <source>
        <dbReference type="Proteomes" id="UP000325415"/>
    </source>
</evidence>
<dbReference type="Gene3D" id="2.60.120.260">
    <property type="entry name" value="Galactose-binding domain-like"/>
    <property type="match status" value="1"/>
</dbReference>
<comment type="caution">
    <text evidence="2">The sequence shown here is derived from an EMBL/GenBank/DDBJ whole genome shotgun (WGS) entry which is preliminary data.</text>
</comment>
<dbReference type="GeneID" id="78126303"/>
<dbReference type="PROSITE" id="PS50853">
    <property type="entry name" value="FN3"/>
    <property type="match status" value="1"/>
</dbReference>
<evidence type="ECO:0000259" key="1">
    <source>
        <dbReference type="PROSITE" id="PS50853"/>
    </source>
</evidence>
<feature type="domain" description="Fibronectin type-III" evidence="1">
    <location>
        <begin position="68"/>
        <end position="177"/>
    </location>
</feature>
<accession>A0A5N6S788</accession>
<sequence>MAYHPDITRKDDIALALDAANMAIVVASRQQTGPAGTITTHNADGSLTVSGPGAGSAGVAKWVGKTTAPGRPTGVTAESHMGCVFVSWDGSLEDGPDPSLGFVRLSIQYLGPVGDPITVDLADLPSAGSTSSVSLPVGTTVTVTAVSYDDAHDINGTPAPNSSMPSDPITVTVVDESVDMLAREQSDIAAVQGQVATIDGKAAAAFSAADAASAKADLVRSDAAADTQSVRDAAAKAQSDATAFGAVADKAAADINTANTRITTVSSKVDGLSTTISNTTDTANSALTLSTQNEQDLTGVSTTASSAYSDAQQSLTRVAAVEQTADSLTSSINGVSTTASSALSKATTAQQNLDGFKTSVASTYIDKQTAANTYATQSALSQTSTSLTSSINATTSTANSALSKANTLSQTVDALTSTVSAQATTLGGAVSNISSLQQTATSLSSSIGQTTNMAAQALANATELVIDGGFANGLDSWTPGVGNPQIYTADATYPHAVRIDFVTGNDNSNRYLSQSLTPRMGRAGTDRVLRVQFDLRVISWNTNNAGGMQIGFTFQTTQAGGWKEFTNNYLTGLDGAWRHCSADFTLPASADRLGMAMMSRSANANVSASFLVANVSVRDISEAAAAQSTAGTALSTAVTAQQNLDGFKATVQQTYDTTADATSRESVLTQNLNGFKTTVSQTYLDKTTATNTYPTKSDVSSQVSQTASDITSQVAAKYQTLSAMGGYPTTSSMTSAISQSKSDILSQVSGTYQTVSAMSGYPTLSAMNSAIQQSATGVKSDVSNMYVTTAAADGKYATQAALQTTDGKAVASNAAAQLALANARELVPDGSFANGLANWTAVKSANINTFLTTLNSVPYLALDPAPAAGQWALLCSTPIPDTGVSSTPRTLRLSFDAYSPWGGADTVFYASFRSGINMMIPMSAFGAKNTVQHFSQDMTLPANTRLDAALRFGIYTPGDAGIAIGAVSLRDVTEITALGDSIAATYVSNSSFQQKSDSLLGTVNGKYANNQSVTQRFGALELNDSSFSVTLGSKVDKSTADSTYLSQSAASGTYLKQTDASGKYATQAALATTSTTASTASSNASNAQNRVGALETCMMMTANGVQVGKISNGQFTGYSALVNANGSFDILDASSSLTARVDSNGLSIYDAGSNSMRPINRSVFNHDPIFMAATGSWNGGVNSGNNHGFTVNDFDSACVRIMFSTNWSTSVRVDIGAYLAAYVGTTGVTNGTTSLVIGYGFQVWRRNADGSNTLIQDVTPPKCVKCTNAVWEDTTQSTVGGSMSLSVPVTSLQSYTTYYIETRHVLMSSVAQNGSWNLNTSGHWACVTPLA</sequence>
<dbReference type="RefSeq" id="WP_152579899.1">
    <property type="nucleotide sequence ID" value="NZ_QDAG01000001.1"/>
</dbReference>
<dbReference type="Proteomes" id="UP000325415">
    <property type="component" value="Unassembled WGS sequence"/>
</dbReference>
<name>A0A5N6S788_9BIFI</name>
<organism evidence="2 3">
    <name type="scientific">Bifidobacterium tibiigranuli</name>
    <dbReference type="NCBI Taxonomy" id="2172043"/>
    <lineage>
        <taxon>Bacteria</taxon>
        <taxon>Bacillati</taxon>
        <taxon>Actinomycetota</taxon>
        <taxon>Actinomycetes</taxon>
        <taxon>Bifidobacteriales</taxon>
        <taxon>Bifidobacteriaceae</taxon>
        <taxon>Bifidobacterium</taxon>
    </lineage>
</organism>
<protein>
    <submittedName>
        <fullName evidence="2">Methyl-accepting chemotaxis protein</fullName>
    </submittedName>
</protein>
<dbReference type="EMBL" id="QDAG01000001">
    <property type="protein sequence ID" value="KAE8130206.1"/>
    <property type="molecule type" value="Genomic_DNA"/>
</dbReference>
<dbReference type="OrthoDB" id="3240615at2"/>
<gene>
    <name evidence="2" type="ORF">DDE84_01110</name>
</gene>
<reference evidence="2 3" key="1">
    <citation type="submission" date="2018-04" db="EMBL/GenBank/DDBJ databases">
        <authorList>
            <person name="Eckel V.P."/>
            <person name="Vogel R.F."/>
        </authorList>
    </citation>
    <scope>NUCLEOTIDE SEQUENCE [LARGE SCALE GENOMIC DNA]</scope>
    <source>
        <strain evidence="3">TMW 2.1764</strain>
    </source>
</reference>